<comment type="caution">
    <text evidence="1">The sequence shown here is derived from an EMBL/GenBank/DDBJ whole genome shotgun (WGS) entry which is preliminary data.</text>
</comment>
<keyword evidence="2" id="KW-1185">Reference proteome</keyword>
<evidence type="ECO:0000313" key="2">
    <source>
        <dbReference type="Proteomes" id="UP001231649"/>
    </source>
</evidence>
<reference evidence="1" key="1">
    <citation type="submission" date="2023-03" db="EMBL/GenBank/DDBJ databases">
        <title>Chromosome-level genomes of two armyworms, Mythimna separata and Mythimna loreyi, provide insights into the biosynthesis and reception of sex pheromones.</title>
        <authorList>
            <person name="Zhao H."/>
        </authorList>
    </citation>
    <scope>NUCLEOTIDE SEQUENCE</scope>
    <source>
        <strain evidence="1">BeijingLab</strain>
    </source>
</reference>
<dbReference type="EMBL" id="CM056791">
    <property type="protein sequence ID" value="KAJ8725603.1"/>
    <property type="molecule type" value="Genomic_DNA"/>
</dbReference>
<name>A0ACC2QUN2_9NEOP</name>
<proteinExistence type="predicted"/>
<accession>A0ACC2QUN2</accession>
<protein>
    <submittedName>
        <fullName evidence="1">Uncharacterized protein</fullName>
    </submittedName>
</protein>
<organism evidence="1 2">
    <name type="scientific">Mythimna loreyi</name>
    <dbReference type="NCBI Taxonomy" id="667449"/>
    <lineage>
        <taxon>Eukaryota</taxon>
        <taxon>Metazoa</taxon>
        <taxon>Ecdysozoa</taxon>
        <taxon>Arthropoda</taxon>
        <taxon>Hexapoda</taxon>
        <taxon>Insecta</taxon>
        <taxon>Pterygota</taxon>
        <taxon>Neoptera</taxon>
        <taxon>Endopterygota</taxon>
        <taxon>Lepidoptera</taxon>
        <taxon>Glossata</taxon>
        <taxon>Ditrysia</taxon>
        <taxon>Noctuoidea</taxon>
        <taxon>Noctuidae</taxon>
        <taxon>Noctuinae</taxon>
        <taxon>Hadenini</taxon>
        <taxon>Mythimna</taxon>
    </lineage>
</organism>
<dbReference type="Proteomes" id="UP001231649">
    <property type="component" value="Chromosome 15"/>
</dbReference>
<sequence>MNCFIHVTVIVSLLNCLCAQIVYEKVDGVVGQSVELPCNVTAEKDNDKLNILAWYKNGSSTAFYSRDLRNGDKSTTTSGGGRYRLVTGDTEGEDKLQIVTVRPSDAGTYTCLADFAASPAHKTYIQLAVIEPPRHLWVVHENGTQVAKASAGSNTSQNVGPYYVGDTVHLACVAYGGKPLALLQWWTEQRLLKNTLTPLSEHRVRSDLIYGPLQREDHGRVFTCFAKNNDKITPLSIDITIDMYLPPDLVSLRSEGPESESAVGRVRAGEALTLQCRVLGARPLPPIVWRLADNQLLNLEQKISMEPSQRLVASEIQLTIDRKYDESTITCCAPAQRRDSEQLVCAQPLPLTVLYPPILEIVVSDAKVENNTVAVVKGSNLSLACSYEANPAVYELLFFHKEDMVGNTEKDGKDTIQQFLELKNITEGDGGEYACVANNNEGSTYSEPINVDVTYPAYCEDESIAEYGVGENEAVNLTCSVKANPAPSSYRWVLVNDVVNLTTLKNQPHETVETEDNILLYERPNGTAFSTIFCWGQNDIPSKGLPHSPCTFLVTDETIPRPPTNCEAKKTTLQDIVVTCEKGHDGGLPQKFKFTVQAEDSKVQLTSINLEPTFMLPEPKYEQYKFAIVAFNDKGESQVVEIDKDSIVSEEIAPEVTASSVKNITSLALALCGGVALVALAACGLVLCTYERTSRHDLPRDLADPPLCAYNTEESNCETYHDSDEGSECNVRRTDSFRRAVSRRPSKNFDVRRTSSFHSARYMHDMAEQESVKCDIPRHTTCRVHSLQNISRKRDMEALCDHLVLHLPPETNYNVPRPMNTFYTMPRKMRHKLAKELSDEASEITQTSDGFSLPPPPDEFGTYRAGTRIKDMPTKSTPTYTTIIRKNSTGRDPTKQQYNSATSPMNTVGVPTISGAQHSGVYSYPDDDHQHHSGHQDTLSTTGGFQTYFTPRESGL</sequence>
<evidence type="ECO:0000313" key="1">
    <source>
        <dbReference type="EMBL" id="KAJ8725603.1"/>
    </source>
</evidence>
<gene>
    <name evidence="1" type="ORF">PYW08_003786</name>
</gene>